<dbReference type="GO" id="GO:0005829">
    <property type="term" value="C:cytosol"/>
    <property type="evidence" value="ECO:0007669"/>
    <property type="project" value="TreeGrafter"/>
</dbReference>
<dbReference type="InterPro" id="IPR036388">
    <property type="entry name" value="WH-like_DNA-bd_sf"/>
</dbReference>
<dbReference type="EMBL" id="CP050063">
    <property type="protein sequence ID" value="QIP11400.1"/>
    <property type="molecule type" value="Genomic_DNA"/>
</dbReference>
<dbReference type="Pfam" id="PF02082">
    <property type="entry name" value="Rrf2"/>
    <property type="match status" value="1"/>
</dbReference>
<keyword evidence="3" id="KW-1185">Reference proteome</keyword>
<keyword evidence="1" id="KW-0238">DNA-binding</keyword>
<dbReference type="NCBIfam" id="TIGR00738">
    <property type="entry name" value="rrf2_super"/>
    <property type="match status" value="1"/>
</dbReference>
<dbReference type="SUPFAM" id="SSF46785">
    <property type="entry name" value="Winged helix' DNA-binding domain"/>
    <property type="match status" value="1"/>
</dbReference>
<dbReference type="InterPro" id="IPR000944">
    <property type="entry name" value="Tscrpt_reg_Rrf2"/>
</dbReference>
<evidence type="ECO:0000313" key="3">
    <source>
        <dbReference type="Proteomes" id="UP000501802"/>
    </source>
</evidence>
<dbReference type="RefSeq" id="WP_167204549.1">
    <property type="nucleotide sequence ID" value="NZ_CP050063.1"/>
</dbReference>
<dbReference type="AlphaFoldDB" id="A0A6G9AG22"/>
<proteinExistence type="predicted"/>
<name>A0A6G9AG22_9BACT</name>
<evidence type="ECO:0000256" key="1">
    <source>
        <dbReference type="ARBA" id="ARBA00023125"/>
    </source>
</evidence>
<dbReference type="PANTHER" id="PTHR33221:SF5">
    <property type="entry name" value="HTH-TYPE TRANSCRIPTIONAL REGULATOR ISCR"/>
    <property type="match status" value="1"/>
</dbReference>
<dbReference type="PROSITE" id="PS51197">
    <property type="entry name" value="HTH_RRF2_2"/>
    <property type="match status" value="1"/>
</dbReference>
<dbReference type="GO" id="GO:0003700">
    <property type="term" value="F:DNA-binding transcription factor activity"/>
    <property type="evidence" value="ECO:0007669"/>
    <property type="project" value="TreeGrafter"/>
</dbReference>
<dbReference type="PROSITE" id="PS01332">
    <property type="entry name" value="HTH_RRF2_1"/>
    <property type="match status" value="1"/>
</dbReference>
<organism evidence="2 3">
    <name type="scientific">Spirosoma aureum</name>
    <dbReference type="NCBI Taxonomy" id="2692134"/>
    <lineage>
        <taxon>Bacteria</taxon>
        <taxon>Pseudomonadati</taxon>
        <taxon>Bacteroidota</taxon>
        <taxon>Cytophagia</taxon>
        <taxon>Cytophagales</taxon>
        <taxon>Cytophagaceae</taxon>
        <taxon>Spirosoma</taxon>
    </lineage>
</organism>
<dbReference type="PANTHER" id="PTHR33221">
    <property type="entry name" value="WINGED HELIX-TURN-HELIX TRANSCRIPTIONAL REGULATOR, RRF2 FAMILY"/>
    <property type="match status" value="1"/>
</dbReference>
<dbReference type="Gene3D" id="1.10.10.10">
    <property type="entry name" value="Winged helix-like DNA-binding domain superfamily/Winged helix DNA-binding domain"/>
    <property type="match status" value="1"/>
</dbReference>
<protein>
    <submittedName>
        <fullName evidence="2">Rrf2 family transcriptional regulator</fullName>
    </submittedName>
</protein>
<gene>
    <name evidence="2" type="ORF">G8759_01475</name>
</gene>
<accession>A0A6G9AG22</accession>
<dbReference type="InterPro" id="IPR036390">
    <property type="entry name" value="WH_DNA-bd_sf"/>
</dbReference>
<evidence type="ECO:0000313" key="2">
    <source>
        <dbReference type="EMBL" id="QIP11400.1"/>
    </source>
</evidence>
<reference evidence="2 3" key="1">
    <citation type="submission" date="2020-03" db="EMBL/GenBank/DDBJ databases">
        <authorList>
            <person name="Kim M.K."/>
        </authorList>
    </citation>
    <scope>NUCLEOTIDE SEQUENCE [LARGE SCALE GENOMIC DNA]</scope>
    <source>
        <strain evidence="2 3">BT328</strain>
    </source>
</reference>
<dbReference type="InterPro" id="IPR030489">
    <property type="entry name" value="TR_Rrf2-type_CS"/>
</dbReference>
<sequence length="164" mass="18073">MISKKAKYAIKALKVLTEEYGKGPVLISYVSAKENIPKKFLEAILLELRNHGILQSQKGKGGGYLLRIDPSRVNLAQVLRVIDGPIAPTPCVSFNFYVKCDDCNDEVTCALKPIMERVRDANLDVYENTTLLTFQKTESNPTKEISIGAENGELAEVSGNRISA</sequence>
<dbReference type="Proteomes" id="UP000501802">
    <property type="component" value="Chromosome"/>
</dbReference>
<dbReference type="KEGG" id="spib:G8759_01475"/>
<dbReference type="GO" id="GO:0003677">
    <property type="term" value="F:DNA binding"/>
    <property type="evidence" value="ECO:0007669"/>
    <property type="project" value="UniProtKB-KW"/>
</dbReference>